<proteinExistence type="predicted"/>
<evidence type="ECO:0008006" key="3">
    <source>
        <dbReference type="Google" id="ProtNLM"/>
    </source>
</evidence>
<protein>
    <recommendedName>
        <fullName evidence="3">CENP-V/GFA domain-containing protein</fullName>
    </recommendedName>
</protein>
<dbReference type="RefSeq" id="WP_209811370.1">
    <property type="nucleotide sequence ID" value="NZ_JAGGKT010000010.1"/>
</dbReference>
<evidence type="ECO:0000313" key="2">
    <source>
        <dbReference type="Proteomes" id="UP001519343"/>
    </source>
</evidence>
<accession>A0ABS4GSV5</accession>
<name>A0ABS4GSV5_9BACL</name>
<reference evidence="1 2" key="1">
    <citation type="submission" date="2021-03" db="EMBL/GenBank/DDBJ databases">
        <title>Genomic Encyclopedia of Type Strains, Phase IV (KMG-IV): sequencing the most valuable type-strain genomes for metagenomic binning, comparative biology and taxonomic classification.</title>
        <authorList>
            <person name="Goeker M."/>
        </authorList>
    </citation>
    <scope>NUCLEOTIDE SEQUENCE [LARGE SCALE GENOMIC DNA]</scope>
    <source>
        <strain evidence="1 2">DSM 24738</strain>
    </source>
</reference>
<comment type="caution">
    <text evidence="1">The sequence shown here is derived from an EMBL/GenBank/DDBJ whole genome shotgun (WGS) entry which is preliminary data.</text>
</comment>
<evidence type="ECO:0000313" key="1">
    <source>
        <dbReference type="EMBL" id="MBP1933365.1"/>
    </source>
</evidence>
<dbReference type="EMBL" id="JAGGKT010000010">
    <property type="protein sequence ID" value="MBP1933365.1"/>
    <property type="molecule type" value="Genomic_DNA"/>
</dbReference>
<dbReference type="Proteomes" id="UP001519343">
    <property type="component" value="Unassembled WGS sequence"/>
</dbReference>
<gene>
    <name evidence="1" type="ORF">J2Z37_003378</name>
</gene>
<sequence length="67" mass="7220">MFILKCECGAESKLTKGLQNVLKPSSVTIKIEGDIEVYIDNDSELSHILCTKCGTELSTMGGNGINE</sequence>
<keyword evidence="2" id="KW-1185">Reference proteome</keyword>
<organism evidence="1 2">
    <name type="scientific">Ammoniphilus resinae</name>
    <dbReference type="NCBI Taxonomy" id="861532"/>
    <lineage>
        <taxon>Bacteria</taxon>
        <taxon>Bacillati</taxon>
        <taxon>Bacillota</taxon>
        <taxon>Bacilli</taxon>
        <taxon>Bacillales</taxon>
        <taxon>Paenibacillaceae</taxon>
        <taxon>Aneurinibacillus group</taxon>
        <taxon>Ammoniphilus</taxon>
    </lineage>
</organism>